<protein>
    <submittedName>
        <fullName evidence="15">Vomeronasal type-2 receptor 26-like</fullName>
    </submittedName>
</protein>
<gene>
    <name evidence="15" type="primary">LOC129339737</name>
</gene>
<dbReference type="InterPro" id="IPR017979">
    <property type="entry name" value="GPCR_3_CS"/>
</dbReference>
<evidence type="ECO:0000256" key="7">
    <source>
        <dbReference type="ARBA" id="ARBA00023040"/>
    </source>
</evidence>
<dbReference type="CDD" id="cd15283">
    <property type="entry name" value="7tmC_V2R_pheromone"/>
    <property type="match status" value="1"/>
</dbReference>
<dbReference type="InterPro" id="IPR017978">
    <property type="entry name" value="GPCR_3_C"/>
</dbReference>
<reference evidence="15" key="1">
    <citation type="submission" date="2025-08" db="UniProtKB">
        <authorList>
            <consortium name="RefSeq"/>
        </authorList>
    </citation>
    <scope>IDENTIFICATION</scope>
    <source>
        <tissue evidence="15">Blood</tissue>
    </source>
</reference>
<dbReference type="RefSeq" id="XP_054850294.1">
    <property type="nucleotide sequence ID" value="XM_054994319.1"/>
</dbReference>
<keyword evidence="11" id="KW-0807">Transducer</keyword>
<proteinExistence type="inferred from homology"/>
<evidence type="ECO:0000256" key="3">
    <source>
        <dbReference type="ARBA" id="ARBA00022475"/>
    </source>
</evidence>
<feature type="domain" description="G-protein coupled receptors family 3 profile" evidence="13">
    <location>
        <begin position="635"/>
        <end position="899"/>
    </location>
</feature>
<dbReference type="Gene3D" id="2.10.50.30">
    <property type="entry name" value="GPCR, family 3, nine cysteines domain"/>
    <property type="match status" value="1"/>
</dbReference>
<dbReference type="GeneID" id="129339737"/>
<evidence type="ECO:0000256" key="1">
    <source>
        <dbReference type="ARBA" id="ARBA00004651"/>
    </source>
</evidence>
<keyword evidence="6 12" id="KW-1133">Transmembrane helix</keyword>
<dbReference type="InterPro" id="IPR011500">
    <property type="entry name" value="GPCR_3_9-Cys_dom"/>
</dbReference>
<keyword evidence="4 12" id="KW-0812">Transmembrane</keyword>
<evidence type="ECO:0000313" key="15">
    <source>
        <dbReference type="RefSeq" id="XP_054850294.1"/>
    </source>
</evidence>
<dbReference type="Gene3D" id="3.40.50.2300">
    <property type="match status" value="2"/>
</dbReference>
<evidence type="ECO:0000259" key="13">
    <source>
        <dbReference type="PROSITE" id="PS50259"/>
    </source>
</evidence>
<dbReference type="KEGG" id="emc:129339737"/>
<feature type="transmembrane region" description="Helical" evidence="12">
    <location>
        <begin position="750"/>
        <end position="772"/>
    </location>
</feature>
<evidence type="ECO:0000256" key="5">
    <source>
        <dbReference type="ARBA" id="ARBA00022729"/>
    </source>
</evidence>
<evidence type="ECO:0000256" key="10">
    <source>
        <dbReference type="ARBA" id="ARBA00023180"/>
    </source>
</evidence>
<dbReference type="InterPro" id="IPR000337">
    <property type="entry name" value="GPCR_3"/>
</dbReference>
<dbReference type="GO" id="GO:0004930">
    <property type="term" value="F:G protein-coupled receptor activity"/>
    <property type="evidence" value="ECO:0007669"/>
    <property type="project" value="UniProtKB-KW"/>
</dbReference>
<keyword evidence="14" id="KW-1185">Reference proteome</keyword>
<evidence type="ECO:0000256" key="4">
    <source>
        <dbReference type="ARBA" id="ARBA00022692"/>
    </source>
</evidence>
<dbReference type="PRINTS" id="PR01535">
    <property type="entry name" value="VOMERONASL2R"/>
</dbReference>
<dbReference type="Proteomes" id="UP001190640">
    <property type="component" value="Chromosome 12"/>
</dbReference>
<evidence type="ECO:0000256" key="12">
    <source>
        <dbReference type="SAM" id="Phobius"/>
    </source>
</evidence>
<comment type="subcellular location">
    <subcellularLocation>
        <location evidence="1">Cell membrane</location>
        <topology evidence="1">Multi-pass membrane protein</topology>
    </subcellularLocation>
</comment>
<evidence type="ECO:0000256" key="11">
    <source>
        <dbReference type="ARBA" id="ARBA00023224"/>
    </source>
</evidence>
<dbReference type="PRINTS" id="PR00248">
    <property type="entry name" value="GPCRMGR"/>
</dbReference>
<comment type="similarity">
    <text evidence="2">Belongs to the G-protein coupled receptor 3 family.</text>
</comment>
<dbReference type="Pfam" id="PF07562">
    <property type="entry name" value="NCD3G"/>
    <property type="match status" value="1"/>
</dbReference>
<evidence type="ECO:0000256" key="9">
    <source>
        <dbReference type="ARBA" id="ARBA00023170"/>
    </source>
</evidence>
<accession>A0AA97LCG9</accession>
<evidence type="ECO:0000256" key="8">
    <source>
        <dbReference type="ARBA" id="ARBA00023136"/>
    </source>
</evidence>
<keyword evidence="3" id="KW-1003">Cell membrane</keyword>
<evidence type="ECO:0000256" key="6">
    <source>
        <dbReference type="ARBA" id="ARBA00022989"/>
    </source>
</evidence>
<keyword evidence="7" id="KW-0297">G-protein coupled receptor</keyword>
<evidence type="ECO:0000313" key="14">
    <source>
        <dbReference type="Proteomes" id="UP001190640"/>
    </source>
</evidence>
<feature type="transmembrane region" description="Helical" evidence="12">
    <location>
        <begin position="705"/>
        <end position="729"/>
    </location>
</feature>
<dbReference type="PROSITE" id="PS50259">
    <property type="entry name" value="G_PROTEIN_RECEP_F3_4"/>
    <property type="match status" value="1"/>
</dbReference>
<feature type="transmembrane region" description="Helical" evidence="12">
    <location>
        <begin position="673"/>
        <end position="693"/>
    </location>
</feature>
<dbReference type="Pfam" id="PF01094">
    <property type="entry name" value="ANF_receptor"/>
    <property type="match status" value="1"/>
</dbReference>
<feature type="transmembrane region" description="Helical" evidence="12">
    <location>
        <begin position="829"/>
        <end position="849"/>
    </location>
</feature>
<feature type="transmembrane region" description="Helical" evidence="12">
    <location>
        <begin position="635"/>
        <end position="658"/>
    </location>
</feature>
<keyword evidence="10" id="KW-0325">Glycoprotein</keyword>
<keyword evidence="5" id="KW-0732">Signal</keyword>
<keyword evidence="8 12" id="KW-0472">Membrane</keyword>
<dbReference type="InterPro" id="IPR000068">
    <property type="entry name" value="GPCR_3_Ca_sens_rcpt-rel"/>
</dbReference>
<dbReference type="Pfam" id="PF00003">
    <property type="entry name" value="7tm_3"/>
    <property type="match status" value="1"/>
</dbReference>
<dbReference type="InterPro" id="IPR028082">
    <property type="entry name" value="Peripla_BP_I"/>
</dbReference>
<organism evidence="14 15">
    <name type="scientific">Eublepharis macularius</name>
    <name type="common">Leopard gecko</name>
    <name type="synonym">Cyrtodactylus macularius</name>
    <dbReference type="NCBI Taxonomy" id="481883"/>
    <lineage>
        <taxon>Eukaryota</taxon>
        <taxon>Metazoa</taxon>
        <taxon>Chordata</taxon>
        <taxon>Craniata</taxon>
        <taxon>Vertebrata</taxon>
        <taxon>Euteleostomi</taxon>
        <taxon>Lepidosauria</taxon>
        <taxon>Squamata</taxon>
        <taxon>Bifurcata</taxon>
        <taxon>Gekkota</taxon>
        <taxon>Eublepharidae</taxon>
        <taxon>Eublepharinae</taxon>
        <taxon>Eublepharis</taxon>
    </lineage>
</organism>
<evidence type="ECO:0000256" key="2">
    <source>
        <dbReference type="ARBA" id="ARBA00007242"/>
    </source>
</evidence>
<dbReference type="PANTHER" id="PTHR24061:SF599">
    <property type="entry name" value="G-PROTEIN COUPLED RECEPTORS FAMILY 3 PROFILE DOMAIN-CONTAINING PROTEIN"/>
    <property type="match status" value="1"/>
</dbReference>
<dbReference type="InterPro" id="IPR001828">
    <property type="entry name" value="ANF_lig-bd_rcpt"/>
</dbReference>
<dbReference type="PROSITE" id="PS00981">
    <property type="entry name" value="G_PROTEIN_RECEP_F3_3"/>
    <property type="match status" value="1"/>
</dbReference>
<feature type="transmembrane region" description="Helical" evidence="12">
    <location>
        <begin position="792"/>
        <end position="817"/>
    </location>
</feature>
<dbReference type="PANTHER" id="PTHR24061">
    <property type="entry name" value="CALCIUM-SENSING RECEPTOR-RELATED"/>
    <property type="match status" value="1"/>
</dbReference>
<dbReference type="SUPFAM" id="SSF53822">
    <property type="entry name" value="Periplasmic binding protein-like I"/>
    <property type="match status" value="1"/>
</dbReference>
<dbReference type="FunFam" id="2.10.50.30:FF:000002">
    <property type="entry name" value="Vomeronasal 2 receptor, h1"/>
    <property type="match status" value="1"/>
</dbReference>
<dbReference type="FunFam" id="3.40.50.2300:FF:000024">
    <property type="entry name" value="Vomeronasal 2, receptor 73"/>
    <property type="match status" value="1"/>
</dbReference>
<dbReference type="InterPro" id="IPR004073">
    <property type="entry name" value="GPCR_3_vmron_rcpt_2"/>
</dbReference>
<dbReference type="InterPro" id="IPR038550">
    <property type="entry name" value="GPCR_3_9-Cys_sf"/>
</dbReference>
<dbReference type="AlphaFoldDB" id="A0AA97LCG9"/>
<feature type="transmembrane region" description="Helical" evidence="12">
    <location>
        <begin position="861"/>
        <end position="884"/>
    </location>
</feature>
<sequence>MDASQIIQKMEVWRFSSRRVVFVIRIMRVEVLLLLLLCQTAGKMHSMNCPFPEDPFPILHEFYQPGELVIGRIPSHIFFFDSSPSFMEQPTWMLADKPVSIPKEYQNILALAFAVKEINEKSGILPNLSLGFHILNSYYIAKMTYKATLSLLSTQQRFIPNFKCDHQKNLIAVFGALASETSANIATVLALYKIPQFTSGSHAPLHGGKMLFPHLYQMVPNEAHQYMGVVRLLLHFRWTWIGLMAMDDDNGDRFLQAVVPLLTQNRICSSFTLRITKMAFMDDFITVVLRLEEQYRVFLQSKANVYFVYGEPPSLHILSMLLSAAAKFALPPLGKVWVVTSQWDFNTWSINRIWDIEVFHGAISFAVHSSQPPGFPDFLQIVRPSWSKGDGFIQEFWEQAFSCSMTMSDPHKENERICTGEEKLESLPAIFFEMRMTGRSYSLYNAAYAVAHAFHAMHMSRSKQKKKINGGQLNFQNIKPWQLHHFLKYIEFNNTAKDTVRFNENGEILEGFDITNWITFSNSSFVRVKVGRLDPQAPRGQELMVNDDQIVWHKSFNQVLPISVCNDNCHPGYSKKKKDGEKFCCYDCVSCPEQMISEQKDMDVCVKCPEDRYSNAHQTKCISKVVIFLSYKEPLGIILAVLSISFSLITALVLGIFIKHQDTPIVKANNRSLTYMLLISLLLCFLCSLLFIGQPLKVTCLLRQTTFGLIFSVALSSVLAKTITVVLAFTATKPGSGMRKWVGKRMANSIVLFCSFIQAGICVLWLSTSLPFPDKDMHSLNDKIILECNEGSAAMFYCVLGYMGFLAILSFTVAFLARKLPDSFNEAKFITFSMLVFCSVWLTFVPTYLSTKGKSMVAVEIFSILASSGGLLGCIFSPKCYIIILRPKLNNREQLIRRNKIK</sequence>
<dbReference type="GO" id="GO:0005886">
    <property type="term" value="C:plasma membrane"/>
    <property type="evidence" value="ECO:0007669"/>
    <property type="project" value="UniProtKB-SubCell"/>
</dbReference>
<name>A0AA97LCG9_EUBMA</name>
<keyword evidence="9" id="KW-0675">Receptor</keyword>